<dbReference type="EMBL" id="VXIV02002256">
    <property type="protein sequence ID" value="KAF6026538.1"/>
    <property type="molecule type" value="Genomic_DNA"/>
</dbReference>
<dbReference type="AlphaFoldDB" id="A0A7J7JMB4"/>
<evidence type="ECO:0000313" key="1">
    <source>
        <dbReference type="EMBL" id="KAF6026538.1"/>
    </source>
</evidence>
<name>A0A7J7JMB4_BUGNE</name>
<evidence type="ECO:0000313" key="2">
    <source>
        <dbReference type="Proteomes" id="UP000593567"/>
    </source>
</evidence>
<gene>
    <name evidence="1" type="ORF">EB796_015148</name>
</gene>
<dbReference type="Proteomes" id="UP000593567">
    <property type="component" value="Unassembled WGS sequence"/>
</dbReference>
<accession>A0A7J7JMB4</accession>
<protein>
    <submittedName>
        <fullName evidence="1">Uncharacterized protein</fullName>
    </submittedName>
</protein>
<organism evidence="1 2">
    <name type="scientific">Bugula neritina</name>
    <name type="common">Brown bryozoan</name>
    <name type="synonym">Sertularia neritina</name>
    <dbReference type="NCBI Taxonomy" id="10212"/>
    <lineage>
        <taxon>Eukaryota</taxon>
        <taxon>Metazoa</taxon>
        <taxon>Spiralia</taxon>
        <taxon>Lophotrochozoa</taxon>
        <taxon>Bryozoa</taxon>
        <taxon>Gymnolaemata</taxon>
        <taxon>Cheilostomatida</taxon>
        <taxon>Flustrina</taxon>
        <taxon>Buguloidea</taxon>
        <taxon>Bugulidae</taxon>
        <taxon>Bugula</taxon>
    </lineage>
</organism>
<keyword evidence="2" id="KW-1185">Reference proteome</keyword>
<sequence>MSAVGGGDGALTADNVAAVNVGEESDNALTSMCIDEVVESDNALMAENLTAVDAAEVVLAEQMMQPCDTTVHAGLSRFSDVPDTGDGLEVITEETV</sequence>
<comment type="caution">
    <text evidence="1">The sequence shown here is derived from an EMBL/GenBank/DDBJ whole genome shotgun (WGS) entry which is preliminary data.</text>
</comment>
<proteinExistence type="predicted"/>
<reference evidence="1" key="1">
    <citation type="submission" date="2020-06" db="EMBL/GenBank/DDBJ databases">
        <title>Draft genome of Bugula neritina, a colonial animal packing powerful symbionts and potential medicines.</title>
        <authorList>
            <person name="Rayko M."/>
        </authorList>
    </citation>
    <scope>NUCLEOTIDE SEQUENCE [LARGE SCALE GENOMIC DNA]</scope>
    <source>
        <strain evidence="1">Kwan_BN1</strain>
    </source>
</reference>